<dbReference type="EMBL" id="VIBQ01000059">
    <property type="protein sequence ID" value="KAB8542085.1"/>
    <property type="molecule type" value="Genomic_DNA"/>
</dbReference>
<gene>
    <name evidence="2" type="ORF">FH972_025548</name>
</gene>
<protein>
    <submittedName>
        <fullName evidence="2">Uncharacterized protein</fullName>
    </submittedName>
</protein>
<dbReference type="AlphaFoldDB" id="A0A5N6L1L4"/>
<dbReference type="OrthoDB" id="1641132at2759"/>
<organism evidence="2 3">
    <name type="scientific">Carpinus fangiana</name>
    <dbReference type="NCBI Taxonomy" id="176857"/>
    <lineage>
        <taxon>Eukaryota</taxon>
        <taxon>Viridiplantae</taxon>
        <taxon>Streptophyta</taxon>
        <taxon>Embryophyta</taxon>
        <taxon>Tracheophyta</taxon>
        <taxon>Spermatophyta</taxon>
        <taxon>Magnoliopsida</taxon>
        <taxon>eudicotyledons</taxon>
        <taxon>Gunneridae</taxon>
        <taxon>Pentapetalae</taxon>
        <taxon>rosids</taxon>
        <taxon>fabids</taxon>
        <taxon>Fagales</taxon>
        <taxon>Betulaceae</taxon>
        <taxon>Carpinus</taxon>
    </lineage>
</organism>
<name>A0A5N6L1L4_9ROSI</name>
<evidence type="ECO:0000313" key="2">
    <source>
        <dbReference type="EMBL" id="KAB8542085.1"/>
    </source>
</evidence>
<sequence length="96" mass="10595">MYHTLRTSGFHAPSTVRSSVSHGVTPGASRPLCSNNKHIGYCRRKSRRLYSKAANMSPISDTILSLTPYHLVAWGALMGMELYQVAMSSKLPIEQS</sequence>
<evidence type="ECO:0000256" key="1">
    <source>
        <dbReference type="SAM" id="MobiDB-lite"/>
    </source>
</evidence>
<feature type="region of interest" description="Disordered" evidence="1">
    <location>
        <begin position="1"/>
        <end position="29"/>
    </location>
</feature>
<reference evidence="2 3" key="1">
    <citation type="submission" date="2019-06" db="EMBL/GenBank/DDBJ databases">
        <title>A chromosomal-level reference genome of Carpinus fangiana (Coryloideae, Betulaceae).</title>
        <authorList>
            <person name="Yang X."/>
            <person name="Wang Z."/>
            <person name="Zhang L."/>
            <person name="Hao G."/>
            <person name="Liu J."/>
            <person name="Yang Y."/>
        </authorList>
    </citation>
    <scope>NUCLEOTIDE SEQUENCE [LARGE SCALE GENOMIC DNA]</scope>
    <source>
        <strain evidence="2">Cfa_2016G</strain>
        <tissue evidence="2">Leaf</tissue>
    </source>
</reference>
<dbReference type="Proteomes" id="UP000327013">
    <property type="component" value="Unassembled WGS sequence"/>
</dbReference>
<keyword evidence="3" id="KW-1185">Reference proteome</keyword>
<comment type="caution">
    <text evidence="2">The sequence shown here is derived from an EMBL/GenBank/DDBJ whole genome shotgun (WGS) entry which is preliminary data.</text>
</comment>
<evidence type="ECO:0000313" key="3">
    <source>
        <dbReference type="Proteomes" id="UP000327013"/>
    </source>
</evidence>
<proteinExistence type="predicted"/>
<accession>A0A5N6L1L4</accession>